<evidence type="ECO:0000256" key="4">
    <source>
        <dbReference type="ARBA" id="ARBA00022622"/>
    </source>
</evidence>
<dbReference type="InterPro" id="IPR017168">
    <property type="entry name" value="CHR-like"/>
</dbReference>
<evidence type="ECO:0000256" key="5">
    <source>
        <dbReference type="ARBA" id="ARBA00022676"/>
    </source>
</evidence>
<keyword evidence="8 16" id="KW-0378">Hydrolase</keyword>
<dbReference type="GO" id="GO:0009277">
    <property type="term" value="C:fungal-type cell wall"/>
    <property type="evidence" value="ECO:0007669"/>
    <property type="project" value="TreeGrafter"/>
</dbReference>
<feature type="compositionally biased region" description="Polar residues" evidence="19">
    <location>
        <begin position="281"/>
        <end position="308"/>
    </location>
</feature>
<dbReference type="GO" id="GO:0031505">
    <property type="term" value="P:fungal-type cell wall organization"/>
    <property type="evidence" value="ECO:0007669"/>
    <property type="project" value="TreeGrafter"/>
</dbReference>
<evidence type="ECO:0000256" key="9">
    <source>
        <dbReference type="ARBA" id="ARBA00023136"/>
    </source>
</evidence>
<keyword evidence="11" id="KW-0325">Glycoprotein</keyword>
<keyword evidence="10 18" id="KW-1015">Disulfide bond</keyword>
<keyword evidence="9 16" id="KW-0472">Membrane</keyword>
<protein>
    <recommendedName>
        <fullName evidence="16">Crh-like protein</fullName>
        <ecNumber evidence="16">3.2.-.-</ecNumber>
    </recommendedName>
</protein>
<evidence type="ECO:0000256" key="8">
    <source>
        <dbReference type="ARBA" id="ARBA00022801"/>
    </source>
</evidence>
<evidence type="ECO:0000256" key="17">
    <source>
        <dbReference type="PIRSR" id="PIRSR037299-1"/>
    </source>
</evidence>
<evidence type="ECO:0000256" key="7">
    <source>
        <dbReference type="ARBA" id="ARBA00022729"/>
    </source>
</evidence>
<dbReference type="InterPro" id="IPR013320">
    <property type="entry name" value="ConA-like_dom_sf"/>
</dbReference>
<comment type="catalytic activity">
    <reaction evidence="1">
        <text>Random endo-hydrolysis of N-acetyl-beta-D-glucosaminide (1-&gt;4)-beta-linkages in chitin and chitodextrins.</text>
        <dbReference type="EC" id="3.2.1.14"/>
    </reaction>
</comment>
<dbReference type="GO" id="GO:0008843">
    <property type="term" value="F:endochitinase activity"/>
    <property type="evidence" value="ECO:0007669"/>
    <property type="project" value="UniProtKB-EC"/>
</dbReference>
<evidence type="ECO:0000313" key="21">
    <source>
        <dbReference type="EMBL" id="CAF9929424.1"/>
    </source>
</evidence>
<evidence type="ECO:0000256" key="3">
    <source>
        <dbReference type="ARBA" id="ARBA00004589"/>
    </source>
</evidence>
<reference evidence="21" key="1">
    <citation type="submission" date="2021-03" db="EMBL/GenBank/DDBJ databases">
        <authorList>
            <person name="Tagirdzhanova G."/>
        </authorList>
    </citation>
    <scope>NUCLEOTIDE SEQUENCE</scope>
</reference>
<feature type="active site" description="Proton donor" evidence="17">
    <location>
        <position position="113"/>
    </location>
</feature>
<evidence type="ECO:0000256" key="10">
    <source>
        <dbReference type="ARBA" id="ARBA00023157"/>
    </source>
</evidence>
<evidence type="ECO:0000256" key="1">
    <source>
        <dbReference type="ARBA" id="ARBA00000822"/>
    </source>
</evidence>
<dbReference type="PROSITE" id="PS51762">
    <property type="entry name" value="GH16_2"/>
    <property type="match status" value="1"/>
</dbReference>
<dbReference type="InterPro" id="IPR050546">
    <property type="entry name" value="Glycosyl_Hydrlase_16"/>
</dbReference>
<feature type="region of interest" description="Disordered" evidence="19">
    <location>
        <begin position="344"/>
        <end position="373"/>
    </location>
</feature>
<evidence type="ECO:0000313" key="22">
    <source>
        <dbReference type="Proteomes" id="UP000664534"/>
    </source>
</evidence>
<dbReference type="GO" id="GO:0098552">
    <property type="term" value="C:side of membrane"/>
    <property type="evidence" value="ECO:0007669"/>
    <property type="project" value="UniProtKB-KW"/>
</dbReference>
<keyword evidence="12" id="KW-0449">Lipoprotein</keyword>
<evidence type="ECO:0000256" key="18">
    <source>
        <dbReference type="PIRSR" id="PIRSR037299-2"/>
    </source>
</evidence>
<name>A0A8H3IW96_9LECA</name>
<comment type="subcellular location">
    <subcellularLocation>
        <location evidence="2">Cell envelope</location>
    </subcellularLocation>
    <subcellularLocation>
        <location evidence="3">Membrane</location>
        <topology evidence="3">Lipid-anchor</topology>
        <topology evidence="3">GPI-anchor</topology>
    </subcellularLocation>
</comment>
<evidence type="ECO:0000256" key="14">
    <source>
        <dbReference type="ARBA" id="ARBA00023316"/>
    </source>
</evidence>
<dbReference type="Gene3D" id="2.60.120.200">
    <property type="match status" value="1"/>
</dbReference>
<dbReference type="InterPro" id="IPR000757">
    <property type="entry name" value="Beta-glucanase-like"/>
</dbReference>
<comment type="similarity">
    <text evidence="15">Belongs to the glycosyl hydrolase 16 family. CRH1 subfamily.</text>
</comment>
<evidence type="ECO:0000256" key="19">
    <source>
        <dbReference type="SAM" id="MobiDB-lite"/>
    </source>
</evidence>
<dbReference type="PANTHER" id="PTHR10963">
    <property type="entry name" value="GLYCOSYL HYDROLASE-RELATED"/>
    <property type="match status" value="1"/>
</dbReference>
<feature type="domain" description="GH16" evidence="20">
    <location>
        <begin position="2"/>
        <end position="232"/>
    </location>
</feature>
<feature type="compositionally biased region" description="Low complexity" evidence="19">
    <location>
        <begin position="313"/>
        <end position="322"/>
    </location>
</feature>
<keyword evidence="4" id="KW-0336">GPI-anchor</keyword>
<keyword evidence="22" id="KW-1185">Reference proteome</keyword>
<evidence type="ECO:0000256" key="2">
    <source>
        <dbReference type="ARBA" id="ARBA00004196"/>
    </source>
</evidence>
<keyword evidence="13" id="KW-0326">Glycosidase</keyword>
<organism evidence="21 22">
    <name type="scientific">Imshaugia aleurites</name>
    <dbReference type="NCBI Taxonomy" id="172621"/>
    <lineage>
        <taxon>Eukaryota</taxon>
        <taxon>Fungi</taxon>
        <taxon>Dikarya</taxon>
        <taxon>Ascomycota</taxon>
        <taxon>Pezizomycotina</taxon>
        <taxon>Lecanoromycetes</taxon>
        <taxon>OSLEUM clade</taxon>
        <taxon>Lecanoromycetidae</taxon>
        <taxon>Lecanorales</taxon>
        <taxon>Lecanorineae</taxon>
        <taxon>Parmeliaceae</taxon>
        <taxon>Imshaugia</taxon>
    </lineage>
</organism>
<keyword evidence="14" id="KW-0961">Cell wall biogenesis/degradation</keyword>
<keyword evidence="6" id="KW-0808">Transferase</keyword>
<dbReference type="EC" id="3.2.-.-" evidence="16"/>
<dbReference type="EMBL" id="CAJPDT010000053">
    <property type="protein sequence ID" value="CAF9929424.1"/>
    <property type="molecule type" value="Genomic_DNA"/>
</dbReference>
<gene>
    <name evidence="21" type="ORF">IMSHALPRED_007907</name>
</gene>
<dbReference type="SUPFAM" id="SSF49899">
    <property type="entry name" value="Concanavalin A-like lectins/glucanases"/>
    <property type="match status" value="1"/>
</dbReference>
<evidence type="ECO:0000256" key="15">
    <source>
        <dbReference type="ARBA" id="ARBA00038074"/>
    </source>
</evidence>
<dbReference type="PIRSF" id="PIRSF037299">
    <property type="entry name" value="Glycosidase_CRH1_prd"/>
    <property type="match status" value="1"/>
</dbReference>
<comment type="caution">
    <text evidence="21">The sequence shown here is derived from an EMBL/GenBank/DDBJ whole genome shotgun (WGS) entry which is preliminary data.</text>
</comment>
<evidence type="ECO:0000256" key="6">
    <source>
        <dbReference type="ARBA" id="ARBA00022679"/>
    </source>
</evidence>
<dbReference type="PANTHER" id="PTHR10963:SF68">
    <property type="entry name" value="GLYCOSIDASE CRH1-RELATED"/>
    <property type="match status" value="1"/>
</dbReference>
<dbReference type="OrthoDB" id="4781at2759"/>
<dbReference type="AlphaFoldDB" id="A0A8H3IW96"/>
<sequence>MATWAAAPTSAQTYTNCNPLTSTACPADTALGKSVNIDFTSGESSSFTPQGSPTYDSNGASFTVAEAGDSPLIASKWYIMFGHVEFVVKAAPGVGIVSSAILQSDDLDEIDFEWLGYDDANVQTNYFGKGETTTYNRGQTNPAAGNHDNFITYAIDWTADQITWQVNGATVRTLTPDSTGGYPYPQTPMMIKVGVWSGGDASEPLGTRQWATGQASGTVYTDYSSGPYTMVLKSIAATDYSTGSQYEYSGTEGTWQSITAVNGKVVSTGNDETAVNADVAPSTTGTTNSPMPFQGTHAESSSSVSQPNAGGWTPTTLSTSSTATVTTYPGLPAGWTVTSSGKVLPPSAASVTSPQLSSTSLPADSQQGSPGDSGYEVVTTYNQQGFPEVITQPAGAATAVKSYNEQGFLITNSPSLSTRATPTALADSAASSPAVAVGASASQKVTKVVSASVKGAALKAADLGIVFASGLLAILLML</sequence>
<keyword evidence="7" id="KW-0732">Signal</keyword>
<evidence type="ECO:0000256" key="16">
    <source>
        <dbReference type="PIRNR" id="PIRNR037299"/>
    </source>
</evidence>
<dbReference type="GO" id="GO:0016757">
    <property type="term" value="F:glycosyltransferase activity"/>
    <property type="evidence" value="ECO:0007669"/>
    <property type="project" value="UniProtKB-KW"/>
</dbReference>
<keyword evidence="5" id="KW-0328">Glycosyltransferase</keyword>
<dbReference type="Proteomes" id="UP000664534">
    <property type="component" value="Unassembled WGS sequence"/>
</dbReference>
<evidence type="ECO:0000256" key="12">
    <source>
        <dbReference type="ARBA" id="ARBA00023288"/>
    </source>
</evidence>
<evidence type="ECO:0000256" key="11">
    <source>
        <dbReference type="ARBA" id="ARBA00023180"/>
    </source>
</evidence>
<evidence type="ECO:0000259" key="20">
    <source>
        <dbReference type="PROSITE" id="PS51762"/>
    </source>
</evidence>
<dbReference type="CDD" id="cd02183">
    <property type="entry name" value="GH16_fungal_CRH1_transglycosylase"/>
    <property type="match status" value="1"/>
</dbReference>
<evidence type="ECO:0000256" key="13">
    <source>
        <dbReference type="ARBA" id="ARBA00023295"/>
    </source>
</evidence>
<feature type="region of interest" description="Disordered" evidence="19">
    <location>
        <begin position="272"/>
        <end position="322"/>
    </location>
</feature>
<feature type="compositionally biased region" description="Polar residues" evidence="19">
    <location>
        <begin position="349"/>
        <end position="370"/>
    </location>
</feature>
<feature type="active site" description="Nucleophile" evidence="17">
    <location>
        <position position="109"/>
    </location>
</feature>
<proteinExistence type="inferred from homology"/>
<dbReference type="GO" id="GO:0005975">
    <property type="term" value="P:carbohydrate metabolic process"/>
    <property type="evidence" value="ECO:0007669"/>
    <property type="project" value="InterPro"/>
</dbReference>
<feature type="disulfide bond" evidence="18">
    <location>
        <begin position="17"/>
        <end position="25"/>
    </location>
</feature>
<accession>A0A8H3IW96</accession>
<dbReference type="Pfam" id="PF00722">
    <property type="entry name" value="Glyco_hydro_16"/>
    <property type="match status" value="1"/>
</dbReference>